<dbReference type="InterPro" id="IPR029063">
    <property type="entry name" value="SAM-dependent_MTases_sf"/>
</dbReference>
<evidence type="ECO:0000313" key="2">
    <source>
        <dbReference type="EMBL" id="TNJ67010.1"/>
    </source>
</evidence>
<dbReference type="OrthoDB" id="9795864at2"/>
<accession>A0A5C4TEU0</accession>
<dbReference type="GO" id="GO:0032259">
    <property type="term" value="P:methylation"/>
    <property type="evidence" value="ECO:0007669"/>
    <property type="project" value="UniProtKB-KW"/>
</dbReference>
<keyword evidence="2" id="KW-0489">Methyltransferase</keyword>
<dbReference type="PANTHER" id="PTHR43460:SF1">
    <property type="entry name" value="METHYLTRANSFERASE TYPE 11 DOMAIN-CONTAINING PROTEIN"/>
    <property type="match status" value="1"/>
</dbReference>
<evidence type="ECO:0000313" key="3">
    <source>
        <dbReference type="Proteomes" id="UP000307943"/>
    </source>
</evidence>
<dbReference type="AlphaFoldDB" id="A0A5C4TEU0"/>
<reference evidence="2 3" key="1">
    <citation type="submission" date="2019-05" db="EMBL/GenBank/DDBJ databases">
        <title>We sequenced the genome of Paenibacillus hemerocallicola KCTC 33185 for further insight into its adaptation and study the phylogeny of Paenibacillus.</title>
        <authorList>
            <person name="Narsing Rao M.P."/>
        </authorList>
    </citation>
    <scope>NUCLEOTIDE SEQUENCE [LARGE SCALE GENOMIC DNA]</scope>
    <source>
        <strain evidence="2 3">KCTC 33185</strain>
    </source>
</reference>
<protein>
    <submittedName>
        <fullName evidence="2">Class I SAM-dependent methyltransferase</fullName>
    </submittedName>
</protein>
<evidence type="ECO:0000259" key="1">
    <source>
        <dbReference type="Pfam" id="PF13649"/>
    </source>
</evidence>
<keyword evidence="2" id="KW-0808">Transferase</keyword>
<dbReference type="Proteomes" id="UP000307943">
    <property type="component" value="Unassembled WGS sequence"/>
</dbReference>
<dbReference type="Gene3D" id="3.40.50.150">
    <property type="entry name" value="Vaccinia Virus protein VP39"/>
    <property type="match status" value="1"/>
</dbReference>
<feature type="domain" description="Methyltransferase" evidence="1">
    <location>
        <begin position="52"/>
        <end position="130"/>
    </location>
</feature>
<keyword evidence="3" id="KW-1185">Reference proteome</keyword>
<dbReference type="EMBL" id="VDCQ01000007">
    <property type="protein sequence ID" value="TNJ67010.1"/>
    <property type="molecule type" value="Genomic_DNA"/>
</dbReference>
<comment type="caution">
    <text evidence="2">The sequence shown here is derived from an EMBL/GenBank/DDBJ whole genome shotgun (WGS) entry which is preliminary data.</text>
</comment>
<proteinExistence type="predicted"/>
<dbReference type="PANTHER" id="PTHR43460">
    <property type="entry name" value="METHYLTRANSFERASE"/>
    <property type="match status" value="1"/>
</dbReference>
<dbReference type="GO" id="GO:0008168">
    <property type="term" value="F:methyltransferase activity"/>
    <property type="evidence" value="ECO:0007669"/>
    <property type="project" value="UniProtKB-KW"/>
</dbReference>
<dbReference type="CDD" id="cd02440">
    <property type="entry name" value="AdoMet_MTases"/>
    <property type="match status" value="1"/>
</dbReference>
<organism evidence="2 3">
    <name type="scientific">Paenibacillus hemerocallicola</name>
    <dbReference type="NCBI Taxonomy" id="1172614"/>
    <lineage>
        <taxon>Bacteria</taxon>
        <taxon>Bacillati</taxon>
        <taxon>Bacillota</taxon>
        <taxon>Bacilli</taxon>
        <taxon>Bacillales</taxon>
        <taxon>Paenibacillaceae</taxon>
        <taxon>Paenibacillus</taxon>
    </lineage>
</organism>
<name>A0A5C4TEU0_9BACL</name>
<gene>
    <name evidence="2" type="ORF">FE784_07365</name>
</gene>
<dbReference type="RefSeq" id="WP_139601495.1">
    <property type="nucleotide sequence ID" value="NZ_VDCQ01000007.1"/>
</dbReference>
<dbReference type="SUPFAM" id="SSF53335">
    <property type="entry name" value="S-adenosyl-L-methionine-dependent methyltransferases"/>
    <property type="match status" value="1"/>
</dbReference>
<dbReference type="InterPro" id="IPR052939">
    <property type="entry name" value="23S_rRNA_MeTrnsfrase_RlmA"/>
</dbReference>
<sequence length="251" mass="28613">MNSNQVDYRSFYDRVGLLNGWDFGKIKVVSEGEQWDFYEEVTRRCKKSDVLLDIGTGGGERLLSIADRALLLVGIDQANGMIRTANANLLKTGKPNIRFLQMDAENLEFPEGFFNIVSCRHCAFHAEEVAKVLVQGGIFLTQQVCEGDKRNIAEMFGRGQFSGSRDDQLIHTYRSELNEAGFSDIRSFEYDATEYYQTYEDLVFLLKYTPIVPGFGQSENDFAVLEKFIEQNQTDQGIRTNSKRFMLIATK</sequence>
<dbReference type="Pfam" id="PF13649">
    <property type="entry name" value="Methyltransf_25"/>
    <property type="match status" value="1"/>
</dbReference>
<dbReference type="InterPro" id="IPR041698">
    <property type="entry name" value="Methyltransf_25"/>
</dbReference>